<evidence type="ECO:0000313" key="2">
    <source>
        <dbReference type="EMBL" id="GBM92657.1"/>
    </source>
</evidence>
<organism evidence="2 3">
    <name type="scientific">Araneus ventricosus</name>
    <name type="common">Orbweaver spider</name>
    <name type="synonym">Epeira ventricosa</name>
    <dbReference type="NCBI Taxonomy" id="182803"/>
    <lineage>
        <taxon>Eukaryota</taxon>
        <taxon>Metazoa</taxon>
        <taxon>Ecdysozoa</taxon>
        <taxon>Arthropoda</taxon>
        <taxon>Chelicerata</taxon>
        <taxon>Arachnida</taxon>
        <taxon>Araneae</taxon>
        <taxon>Araneomorphae</taxon>
        <taxon>Entelegynae</taxon>
        <taxon>Araneoidea</taxon>
        <taxon>Araneidae</taxon>
        <taxon>Araneus</taxon>
    </lineage>
</organism>
<accession>A0A4Y2JRY9</accession>
<protein>
    <recommendedName>
        <fullName evidence="1">DUF6570 domain-containing protein</fullName>
    </recommendedName>
</protein>
<evidence type="ECO:0000313" key="3">
    <source>
        <dbReference type="Proteomes" id="UP000499080"/>
    </source>
</evidence>
<sequence>MSSGLGLHLPNCSVECLRKRIWEEIDELCTKHFVKHFTENEFGHVCNVCVRLRFLKDVTPASKNEKFLSVFRAQFPVKDVQAFNLCGSCKRSPYNSKIPPLSRNNGFIHPGRPDLPSLDPISERLISPRLPFIQIRRLRAEGYAVVGQSINVPVDVNTMVQHSFHEKAF</sequence>
<dbReference type="EMBL" id="BGPR01003808">
    <property type="protein sequence ID" value="GBM92657.1"/>
    <property type="molecule type" value="Genomic_DNA"/>
</dbReference>
<feature type="domain" description="DUF6570" evidence="1">
    <location>
        <begin position="96"/>
        <end position="159"/>
    </location>
</feature>
<gene>
    <name evidence="2" type="ORF">AVEN_185306_1</name>
</gene>
<proteinExistence type="predicted"/>
<keyword evidence="3" id="KW-1185">Reference proteome</keyword>
<name>A0A4Y2JRY9_ARAVE</name>
<dbReference type="Proteomes" id="UP000499080">
    <property type="component" value="Unassembled WGS sequence"/>
</dbReference>
<evidence type="ECO:0000259" key="1">
    <source>
        <dbReference type="Pfam" id="PF20209"/>
    </source>
</evidence>
<dbReference type="InterPro" id="IPR046700">
    <property type="entry name" value="DUF6570"/>
</dbReference>
<dbReference type="Pfam" id="PF20209">
    <property type="entry name" value="DUF6570"/>
    <property type="match status" value="1"/>
</dbReference>
<dbReference type="AlphaFoldDB" id="A0A4Y2JRY9"/>
<reference evidence="2 3" key="1">
    <citation type="journal article" date="2019" name="Sci. Rep.">
        <title>Orb-weaving spider Araneus ventricosus genome elucidates the spidroin gene catalogue.</title>
        <authorList>
            <person name="Kono N."/>
            <person name="Nakamura H."/>
            <person name="Ohtoshi R."/>
            <person name="Moran D.A.P."/>
            <person name="Shinohara A."/>
            <person name="Yoshida Y."/>
            <person name="Fujiwara M."/>
            <person name="Mori M."/>
            <person name="Tomita M."/>
            <person name="Arakawa K."/>
        </authorList>
    </citation>
    <scope>NUCLEOTIDE SEQUENCE [LARGE SCALE GENOMIC DNA]</scope>
</reference>
<comment type="caution">
    <text evidence="2">The sequence shown here is derived from an EMBL/GenBank/DDBJ whole genome shotgun (WGS) entry which is preliminary data.</text>
</comment>
<dbReference type="OrthoDB" id="6141723at2759"/>